<organism evidence="2 3">
    <name type="scientific">Pinibacter aurantiacus</name>
    <dbReference type="NCBI Taxonomy" id="2851599"/>
    <lineage>
        <taxon>Bacteria</taxon>
        <taxon>Pseudomonadati</taxon>
        <taxon>Bacteroidota</taxon>
        <taxon>Chitinophagia</taxon>
        <taxon>Chitinophagales</taxon>
        <taxon>Chitinophagaceae</taxon>
        <taxon>Pinibacter</taxon>
    </lineage>
</organism>
<evidence type="ECO:0000313" key="2">
    <source>
        <dbReference type="EMBL" id="MBV4358921.1"/>
    </source>
</evidence>
<protein>
    <submittedName>
        <fullName evidence="2">OmpH family outer membrane protein</fullName>
    </submittedName>
</protein>
<feature type="coiled-coil region" evidence="1">
    <location>
        <begin position="96"/>
        <end position="163"/>
    </location>
</feature>
<gene>
    <name evidence="2" type="ORF">KTO63_17270</name>
</gene>
<dbReference type="Proteomes" id="UP000812270">
    <property type="component" value="Unassembled WGS sequence"/>
</dbReference>
<dbReference type="Pfam" id="PF03938">
    <property type="entry name" value="OmpH"/>
    <property type="match status" value="1"/>
</dbReference>
<accession>A0A9E2W8R8</accession>
<reference evidence="2" key="1">
    <citation type="submission" date="2021-06" db="EMBL/GenBank/DDBJ databases">
        <authorList>
            <person name="Huq M.A."/>
        </authorList>
    </citation>
    <scope>NUCLEOTIDE SEQUENCE</scope>
    <source>
        <strain evidence="2">MAH-26</strain>
    </source>
</reference>
<keyword evidence="1" id="KW-0175">Coiled coil</keyword>
<comment type="caution">
    <text evidence="2">The sequence shown here is derived from an EMBL/GenBank/DDBJ whole genome shotgun (WGS) entry which is preliminary data.</text>
</comment>
<dbReference type="InterPro" id="IPR005632">
    <property type="entry name" value="Chaperone_Skp"/>
</dbReference>
<dbReference type="EMBL" id="JAHSPG010000013">
    <property type="protein sequence ID" value="MBV4358921.1"/>
    <property type="molecule type" value="Genomic_DNA"/>
</dbReference>
<proteinExistence type="predicted"/>
<dbReference type="GO" id="GO:0051082">
    <property type="term" value="F:unfolded protein binding"/>
    <property type="evidence" value="ECO:0007669"/>
    <property type="project" value="InterPro"/>
</dbReference>
<evidence type="ECO:0000313" key="3">
    <source>
        <dbReference type="Proteomes" id="UP000812270"/>
    </source>
</evidence>
<evidence type="ECO:0000256" key="1">
    <source>
        <dbReference type="SAM" id="Coils"/>
    </source>
</evidence>
<sequence length="197" mass="22831">MNLSITAYERLSQLLFAIIALLLFGTTGVFAQEKYPERMIKQEGIGLQSPEMLTHTMTDAFMNYEEARQKFAGYSRYIKSMADSLKQVDSVYKKDIEELDKQVAELKSVGNNSKENLSEINRKAKEKKKEIQRAQRQNKHFLQEEMKASVKEFEKEINKAVQQVMVEMGYTRVFAVSAPARMNDITLYVIQKLNRKD</sequence>
<keyword evidence="3" id="KW-1185">Reference proteome</keyword>
<dbReference type="AlphaFoldDB" id="A0A9E2W8R8"/>
<dbReference type="RefSeq" id="WP_217792670.1">
    <property type="nucleotide sequence ID" value="NZ_JAHSPG010000013.1"/>
</dbReference>
<name>A0A9E2W8R8_9BACT</name>